<evidence type="ECO:0000313" key="3">
    <source>
        <dbReference type="Proteomes" id="UP001279410"/>
    </source>
</evidence>
<keyword evidence="1" id="KW-0732">Signal</keyword>
<proteinExistence type="predicted"/>
<reference evidence="2" key="1">
    <citation type="submission" date="2022-08" db="EMBL/GenBank/DDBJ databases">
        <title>Genome sequencing of akame (Lates japonicus).</title>
        <authorList>
            <person name="Hashiguchi Y."/>
            <person name="Takahashi H."/>
        </authorList>
    </citation>
    <scope>NUCLEOTIDE SEQUENCE</scope>
    <source>
        <strain evidence="2">Kochi</strain>
    </source>
</reference>
<keyword evidence="3" id="KW-1185">Reference proteome</keyword>
<dbReference type="EMBL" id="BRZM01000037">
    <property type="protein sequence ID" value="GLD59428.1"/>
    <property type="molecule type" value="Genomic_DNA"/>
</dbReference>
<dbReference type="AlphaFoldDB" id="A0AAD3MQX7"/>
<organism evidence="2 3">
    <name type="scientific">Lates japonicus</name>
    <name type="common">Japanese lates</name>
    <dbReference type="NCBI Taxonomy" id="270547"/>
    <lineage>
        <taxon>Eukaryota</taxon>
        <taxon>Metazoa</taxon>
        <taxon>Chordata</taxon>
        <taxon>Craniata</taxon>
        <taxon>Vertebrata</taxon>
        <taxon>Euteleostomi</taxon>
        <taxon>Actinopterygii</taxon>
        <taxon>Neopterygii</taxon>
        <taxon>Teleostei</taxon>
        <taxon>Neoteleostei</taxon>
        <taxon>Acanthomorphata</taxon>
        <taxon>Carangaria</taxon>
        <taxon>Carangaria incertae sedis</taxon>
        <taxon>Centropomidae</taxon>
        <taxon>Lates</taxon>
    </lineage>
</organism>
<evidence type="ECO:0000256" key="1">
    <source>
        <dbReference type="SAM" id="SignalP"/>
    </source>
</evidence>
<evidence type="ECO:0000313" key="2">
    <source>
        <dbReference type="EMBL" id="GLD59428.1"/>
    </source>
</evidence>
<sequence length="113" mass="12147">MARDYASRCPVSPVRNTWLVAAAILLAAKVPCVLNADNPQHFQPHHPRSGCAACLTVSRLYPLSGCCSVDRETCCKSLLSKLSARSVFGVLARSCAEMSMMMSPLDGSVETKC</sequence>
<feature type="chain" id="PRO_5042222235" evidence="1">
    <location>
        <begin position="36"/>
        <end position="113"/>
    </location>
</feature>
<name>A0AAD3MQX7_LATJO</name>
<accession>A0AAD3MQX7</accession>
<feature type="signal peptide" evidence="1">
    <location>
        <begin position="1"/>
        <end position="35"/>
    </location>
</feature>
<gene>
    <name evidence="2" type="ORF">AKAME5_001142700</name>
</gene>
<protein>
    <submittedName>
        <fullName evidence="2">Nectin-2-like protein</fullName>
    </submittedName>
</protein>
<dbReference type="Proteomes" id="UP001279410">
    <property type="component" value="Unassembled WGS sequence"/>
</dbReference>
<comment type="caution">
    <text evidence="2">The sequence shown here is derived from an EMBL/GenBank/DDBJ whole genome shotgun (WGS) entry which is preliminary data.</text>
</comment>